<dbReference type="SUPFAM" id="SSF52402">
    <property type="entry name" value="Adenine nucleotide alpha hydrolases-like"/>
    <property type="match status" value="1"/>
</dbReference>
<dbReference type="Gene3D" id="3.40.50.620">
    <property type="entry name" value="HUPs"/>
    <property type="match status" value="1"/>
</dbReference>
<dbReference type="EMBL" id="DTGT01000163">
    <property type="protein sequence ID" value="HGH60690.1"/>
    <property type="molecule type" value="Genomic_DNA"/>
</dbReference>
<dbReference type="InterPro" id="IPR014729">
    <property type="entry name" value="Rossmann-like_a/b/a_fold"/>
</dbReference>
<gene>
    <name evidence="1" type="ORF">ENV54_05260</name>
</gene>
<proteinExistence type="predicted"/>
<protein>
    <submittedName>
        <fullName evidence="1">Universal stress protein</fullName>
    </submittedName>
</protein>
<sequence>MAKRVLVTVDIDSVSEASIEYGVQLAARIKSSLVLLAISASRKKRGDGAAKVFPTDMARKADPWLTKALGCSQRSDVHMEIFFASGPFLDEVARFVKSQVGIQFIVMAPPASAGNQSAGSYRATLHRLHEEFEGEILLVEKAGAILSVSDSYLRSLDGETSQ</sequence>
<comment type="caution">
    <text evidence="1">The sequence shown here is derived from an EMBL/GenBank/DDBJ whole genome shotgun (WGS) entry which is preliminary data.</text>
</comment>
<name>A0A7C4ETD6_9BACT</name>
<dbReference type="AlphaFoldDB" id="A0A7C4ETD6"/>
<organism evidence="1">
    <name type="scientific">Desulfomonile tiedjei</name>
    <dbReference type="NCBI Taxonomy" id="2358"/>
    <lineage>
        <taxon>Bacteria</taxon>
        <taxon>Pseudomonadati</taxon>
        <taxon>Thermodesulfobacteriota</taxon>
        <taxon>Desulfomonilia</taxon>
        <taxon>Desulfomonilales</taxon>
        <taxon>Desulfomonilaceae</taxon>
        <taxon>Desulfomonile</taxon>
    </lineage>
</organism>
<evidence type="ECO:0000313" key="1">
    <source>
        <dbReference type="EMBL" id="HGH60690.1"/>
    </source>
</evidence>
<reference evidence="1" key="1">
    <citation type="journal article" date="2020" name="mSystems">
        <title>Genome- and Community-Level Interaction Insights into Carbon Utilization and Element Cycling Functions of Hydrothermarchaeota in Hydrothermal Sediment.</title>
        <authorList>
            <person name="Zhou Z."/>
            <person name="Liu Y."/>
            <person name="Xu W."/>
            <person name="Pan J."/>
            <person name="Luo Z.H."/>
            <person name="Li M."/>
        </authorList>
    </citation>
    <scope>NUCLEOTIDE SEQUENCE [LARGE SCALE GENOMIC DNA]</scope>
    <source>
        <strain evidence="1">SpSt-769</strain>
    </source>
</reference>
<accession>A0A7C4ETD6</accession>